<evidence type="ECO:0000313" key="3">
    <source>
        <dbReference type="EMBL" id="AEF83236.1"/>
    </source>
</evidence>
<sequence>MIKTIILQTAEADDPETAVSGILAQLQKSELKRNSVGLISCFADFITSGVVAALAEKLPFPIAGTTTLAAAATGIQGEVLLIITVLTSDDVEFDVGITDPISAEDDKPLKAAWDRIAGKRADKPSLMLSFAPLLMNVSADFFVEAWTAITGNVPNFGTLAVDHNPDYHESQTILNKEASKDRYVFVLCYGKVDPLFFIAGIAEEEAFREKGIVTASQGNQLKGVNGVSVAQYLTSLGLEKDENGAIKGVNAYPFIQDYKDGTQPVIRVMFAITPDGSAVCGGKIPVGAELTVGFINAEGVLAFSEEALKKVVSKAADRSVLIFSCIGRYFSLGYEKNAEIDKTVQIMGDRHFHLSYSGTELCPVYGKDGKLTNRSHNDTMVICVL</sequence>
<dbReference type="EMBL" id="CP001841">
    <property type="protein sequence ID" value="AEF83236.1"/>
    <property type="molecule type" value="Genomic_DNA"/>
</dbReference>
<keyword evidence="4" id="KW-1185">Reference proteome</keyword>
<organism evidence="3 4">
    <name type="scientific">Leadbettera azotonutricia (strain ATCC BAA-888 / DSM 13862 / ZAS-9)</name>
    <name type="common">Treponema azotonutricium</name>
    <dbReference type="NCBI Taxonomy" id="545695"/>
    <lineage>
        <taxon>Bacteria</taxon>
        <taxon>Pseudomonadati</taxon>
        <taxon>Spirochaetota</taxon>
        <taxon>Spirochaetia</taxon>
        <taxon>Spirochaetales</taxon>
        <taxon>Breznakiellaceae</taxon>
        <taxon>Leadbettera</taxon>
    </lineage>
</organism>
<gene>
    <name evidence="3" type="ordered locus">TREAZ_2197</name>
</gene>
<evidence type="ECO:0000259" key="2">
    <source>
        <dbReference type="Pfam" id="PF10442"/>
    </source>
</evidence>
<dbReference type="STRING" id="545695.TREAZ_2197"/>
<evidence type="ECO:0000259" key="1">
    <source>
        <dbReference type="Pfam" id="PF08495"/>
    </source>
</evidence>
<evidence type="ECO:0000313" key="4">
    <source>
        <dbReference type="Proteomes" id="UP000009222"/>
    </source>
</evidence>
<dbReference type="AlphaFoldDB" id="F5Y8Q9"/>
<name>F5Y8Q9_LEAAZ</name>
<dbReference type="RefSeq" id="WP_015709853.1">
    <property type="nucleotide sequence ID" value="NC_015577.1"/>
</dbReference>
<dbReference type="Proteomes" id="UP000009222">
    <property type="component" value="Chromosome"/>
</dbReference>
<dbReference type="InParanoid" id="F5Y8Q9"/>
<dbReference type="InterPro" id="IPR019494">
    <property type="entry name" value="FIST_C"/>
</dbReference>
<dbReference type="InterPro" id="IPR013702">
    <property type="entry name" value="FIST_domain_N"/>
</dbReference>
<feature type="domain" description="FIST C-domain" evidence="2">
    <location>
        <begin position="247"/>
        <end position="359"/>
    </location>
</feature>
<dbReference type="OrthoDB" id="357405at2"/>
<dbReference type="eggNOG" id="COG3287">
    <property type="taxonomic scope" value="Bacteria"/>
</dbReference>
<accession>F5Y8Q9</accession>
<evidence type="ECO:0008006" key="5">
    <source>
        <dbReference type="Google" id="ProtNLM"/>
    </source>
</evidence>
<proteinExistence type="predicted"/>
<dbReference type="Pfam" id="PF10442">
    <property type="entry name" value="FIST_C"/>
    <property type="match status" value="1"/>
</dbReference>
<feature type="domain" description="FIST" evidence="1">
    <location>
        <begin position="41"/>
        <end position="226"/>
    </location>
</feature>
<dbReference type="HOGENOM" id="CLU_713598_0_0_12"/>
<reference evidence="3 4" key="2">
    <citation type="journal article" date="2011" name="ISME J.">
        <title>RNA-seq reveals cooperative metabolic interactions between two termite-gut spirochete species in co-culture.</title>
        <authorList>
            <person name="Rosenthal A.Z."/>
            <person name="Matson E.G."/>
            <person name="Eldar A."/>
            <person name="Leadbetter J.R."/>
        </authorList>
    </citation>
    <scope>NUCLEOTIDE SEQUENCE [LARGE SCALE GENOMIC DNA]</scope>
    <source>
        <strain evidence="4">ATCC BAA-888 / DSM 13862 / ZAS-9</strain>
    </source>
</reference>
<dbReference type="KEGG" id="taz:TREAZ_2197"/>
<protein>
    <recommendedName>
        <fullName evidence="5">FIST domain-containing protein</fullName>
    </recommendedName>
</protein>
<reference evidence="4" key="1">
    <citation type="submission" date="2009-12" db="EMBL/GenBank/DDBJ databases">
        <title>Complete sequence of Treponema azotonutricium strain ZAS-9.</title>
        <authorList>
            <person name="Tetu S.G."/>
            <person name="Matson E."/>
            <person name="Ren Q."/>
            <person name="Seshadri R."/>
            <person name="Elbourne L."/>
            <person name="Hassan K.A."/>
            <person name="Durkin A."/>
            <person name="Radune D."/>
            <person name="Mohamoud Y."/>
            <person name="Shay R."/>
            <person name="Jin S."/>
            <person name="Zhang X."/>
            <person name="Lucey K."/>
            <person name="Ballor N.R."/>
            <person name="Ottesen E."/>
            <person name="Rosenthal R."/>
            <person name="Allen A."/>
            <person name="Leadbetter J.R."/>
            <person name="Paulsen I.T."/>
        </authorList>
    </citation>
    <scope>NUCLEOTIDE SEQUENCE [LARGE SCALE GENOMIC DNA]</scope>
    <source>
        <strain evidence="4">ATCC BAA-888 / DSM 13862 / ZAS-9</strain>
    </source>
</reference>
<dbReference type="Pfam" id="PF08495">
    <property type="entry name" value="FIST"/>
    <property type="match status" value="1"/>
</dbReference>